<feature type="domain" description="Metallo-beta-lactamase" evidence="1">
    <location>
        <begin position="29"/>
        <end position="81"/>
    </location>
</feature>
<dbReference type="PANTHER" id="PTHR13754">
    <property type="entry name" value="METALLO-BETA-LACTAMASE SUPERFAMILY PROTEIN"/>
    <property type="match status" value="1"/>
</dbReference>
<organism evidence="2 3">
    <name type="scientific">Methanofollis tationis</name>
    <dbReference type="NCBI Taxonomy" id="81417"/>
    <lineage>
        <taxon>Archaea</taxon>
        <taxon>Methanobacteriati</taxon>
        <taxon>Methanobacteriota</taxon>
        <taxon>Stenosarchaea group</taxon>
        <taxon>Methanomicrobia</taxon>
        <taxon>Methanomicrobiales</taxon>
        <taxon>Methanomicrobiaceae</taxon>
        <taxon>Methanofollis</taxon>
    </lineage>
</organism>
<dbReference type="Proteomes" id="UP000570823">
    <property type="component" value="Unassembled WGS sequence"/>
</dbReference>
<comment type="caution">
    <text evidence="2">The sequence shown here is derived from an EMBL/GenBank/DDBJ whole genome shotgun (WGS) entry which is preliminary data.</text>
</comment>
<dbReference type="InterPro" id="IPR001279">
    <property type="entry name" value="Metallo-B-lactamas"/>
</dbReference>
<dbReference type="Pfam" id="PF00753">
    <property type="entry name" value="Lactamase_B"/>
    <property type="match status" value="1"/>
</dbReference>
<dbReference type="InterPro" id="IPR036866">
    <property type="entry name" value="RibonucZ/Hydroxyglut_hydro"/>
</dbReference>
<evidence type="ECO:0000313" key="3">
    <source>
        <dbReference type="Proteomes" id="UP000570823"/>
    </source>
</evidence>
<name>A0A7K4HL82_9EURY</name>
<dbReference type="GO" id="GO:0016787">
    <property type="term" value="F:hydrolase activity"/>
    <property type="evidence" value="ECO:0007669"/>
    <property type="project" value="UniProtKB-KW"/>
</dbReference>
<dbReference type="SUPFAM" id="SSF56281">
    <property type="entry name" value="Metallo-hydrolase/oxidoreductase"/>
    <property type="match status" value="1"/>
</dbReference>
<dbReference type="AlphaFoldDB" id="A0A7K4HL82"/>
<dbReference type="GO" id="GO:0016740">
    <property type="term" value="F:transferase activity"/>
    <property type="evidence" value="ECO:0007669"/>
    <property type="project" value="TreeGrafter"/>
</dbReference>
<keyword evidence="2" id="KW-0378">Hydrolase</keyword>
<dbReference type="EMBL" id="JABXWR010000001">
    <property type="protein sequence ID" value="NVO65932.1"/>
    <property type="molecule type" value="Genomic_DNA"/>
</dbReference>
<evidence type="ECO:0000259" key="1">
    <source>
        <dbReference type="Pfam" id="PF00753"/>
    </source>
</evidence>
<gene>
    <name evidence="2" type="ORF">HWN36_01020</name>
</gene>
<dbReference type="InterPro" id="IPR041712">
    <property type="entry name" value="DHPS-like_MBL-fold"/>
</dbReference>
<proteinExistence type="predicted"/>
<dbReference type="Gene3D" id="3.60.15.10">
    <property type="entry name" value="Ribonuclease Z/Hydroxyacylglutathione hydrolase-like"/>
    <property type="match status" value="2"/>
</dbReference>
<reference evidence="2 3" key="1">
    <citation type="submission" date="2020-06" db="EMBL/GenBank/DDBJ databases">
        <title>Methanofollis fontis sp. nov., a methanogen isolated from marine sediments near a cold seep at Four-Way Closure Ridge offshore southwestern Taiwan.</title>
        <authorList>
            <person name="Chen S.-C."/>
            <person name="Teng N.-H."/>
            <person name="Lin Y.-S."/>
            <person name="Lai M.-C."/>
            <person name="Chen H.-H."/>
            <person name="Wang C.-C."/>
        </authorList>
    </citation>
    <scope>NUCLEOTIDE SEQUENCE [LARGE SCALE GENOMIC DNA]</scope>
    <source>
        <strain evidence="2 3">DSM 2702</strain>
    </source>
</reference>
<dbReference type="CDD" id="cd07713">
    <property type="entry name" value="DHPS-like_MBL-fold"/>
    <property type="match status" value="1"/>
</dbReference>
<protein>
    <submittedName>
        <fullName evidence="2">MBL fold metallo-hydrolase</fullName>
    </submittedName>
</protein>
<dbReference type="OrthoDB" id="7773at2157"/>
<sequence length="221" mass="23380">MYTIIETYNNIPFDPALTPAKGFSCYIPEASLLFDTGGDAAVLAANLRTLDIDLAEIKTLVLSHDHWDHVGGISAVLGKNPDLEVFVPAGFSEEKLAAIREQARATVTGEWREIEDGIASTGPCGGSIPEQSLAISTPEGFLIVAGCAHPHISRIIEIVKGHGPVFGAIGGFHTISEADRAALKTLAYLAPSHCTEDLEVIVKENSGRIHPGGAGIQHILP</sequence>
<accession>A0A7K4HL82</accession>
<dbReference type="PANTHER" id="PTHR13754:SF13">
    <property type="entry name" value="METALLO-BETA-LACTAMASE SUPERFAMILY PROTEIN (AFU_ORTHOLOGUE AFUA_3G07630)"/>
    <property type="match status" value="1"/>
</dbReference>
<dbReference type="RefSeq" id="WP_176787474.1">
    <property type="nucleotide sequence ID" value="NZ_JABXWR010000001.1"/>
</dbReference>
<evidence type="ECO:0000313" key="2">
    <source>
        <dbReference type="EMBL" id="NVO65932.1"/>
    </source>
</evidence>
<keyword evidence="3" id="KW-1185">Reference proteome</keyword>
<dbReference type="InterPro" id="IPR052926">
    <property type="entry name" value="Metallo-beta-lactamase_dom"/>
</dbReference>